<protein>
    <submittedName>
        <fullName evidence="2">Uncharacterized protein</fullName>
    </submittedName>
</protein>
<keyword evidence="3" id="KW-1185">Reference proteome</keyword>
<dbReference type="Proteomes" id="UP001183643">
    <property type="component" value="Unassembled WGS sequence"/>
</dbReference>
<dbReference type="SUPFAM" id="SSF55073">
    <property type="entry name" value="Nucleotide cyclase"/>
    <property type="match status" value="1"/>
</dbReference>
<organism evidence="2 3">
    <name type="scientific">Catenuloplanes atrovinosus</name>
    <dbReference type="NCBI Taxonomy" id="137266"/>
    <lineage>
        <taxon>Bacteria</taxon>
        <taxon>Bacillati</taxon>
        <taxon>Actinomycetota</taxon>
        <taxon>Actinomycetes</taxon>
        <taxon>Micromonosporales</taxon>
        <taxon>Micromonosporaceae</taxon>
        <taxon>Catenuloplanes</taxon>
    </lineage>
</organism>
<evidence type="ECO:0000256" key="1">
    <source>
        <dbReference type="SAM" id="MobiDB-lite"/>
    </source>
</evidence>
<gene>
    <name evidence="2" type="ORF">J2S41_004245</name>
</gene>
<dbReference type="EMBL" id="JAVDYB010000001">
    <property type="protein sequence ID" value="MDR7277467.1"/>
    <property type="molecule type" value="Genomic_DNA"/>
</dbReference>
<accession>A0AAE4CAY1</accession>
<dbReference type="Gene3D" id="3.30.70.1230">
    <property type="entry name" value="Nucleotide cyclase"/>
    <property type="match status" value="1"/>
</dbReference>
<proteinExistence type="predicted"/>
<evidence type="ECO:0000313" key="3">
    <source>
        <dbReference type="Proteomes" id="UP001183643"/>
    </source>
</evidence>
<dbReference type="RefSeq" id="WP_310369792.1">
    <property type="nucleotide sequence ID" value="NZ_JAVDYB010000001.1"/>
</dbReference>
<feature type="compositionally biased region" description="Polar residues" evidence="1">
    <location>
        <begin position="204"/>
        <end position="215"/>
    </location>
</feature>
<reference evidence="2" key="1">
    <citation type="submission" date="2023-07" db="EMBL/GenBank/DDBJ databases">
        <title>Sequencing the genomes of 1000 actinobacteria strains.</title>
        <authorList>
            <person name="Klenk H.-P."/>
        </authorList>
    </citation>
    <scope>NUCLEOTIDE SEQUENCE</scope>
    <source>
        <strain evidence="2">DSM 44707</strain>
    </source>
</reference>
<dbReference type="InterPro" id="IPR029787">
    <property type="entry name" value="Nucleotide_cyclase"/>
</dbReference>
<dbReference type="AlphaFoldDB" id="A0AAE4CAY1"/>
<comment type="caution">
    <text evidence="2">The sequence shown here is derived from an EMBL/GenBank/DDBJ whole genome shotgun (WGS) entry which is preliminary data.</text>
</comment>
<feature type="region of interest" description="Disordered" evidence="1">
    <location>
        <begin position="188"/>
        <end position="244"/>
    </location>
</feature>
<evidence type="ECO:0000313" key="2">
    <source>
        <dbReference type="EMBL" id="MDR7277467.1"/>
    </source>
</evidence>
<name>A0AAE4CAY1_9ACTN</name>
<sequence length="244" mass="26340">MSETLHSSIVVMDVENSSALGNHEKPIVRSDLRRLTEDALDRAGITPDARTIEDRGDGIYLLISAGVPKRRLFATFLPAVDESLAARRVADLPLRLRVAVAAGEVTPDEQGSSGIDVDRAFGMADHQTARDALAADRRARMVVVVSESLYESVITAQSALDPTRFRHYRLPLKQAEVGVWIHLSGVAQQPRMPKRESTPVPAAAQQSPLGISQSVAGRDHIGRDSIAPGRDYVRGGRVHNGGSA</sequence>